<dbReference type="GO" id="GO:0008270">
    <property type="term" value="F:zinc ion binding"/>
    <property type="evidence" value="ECO:0007669"/>
    <property type="project" value="UniProtKB-KW"/>
</dbReference>
<reference evidence="4 5" key="1">
    <citation type="submission" date="2019-04" db="EMBL/GenBank/DDBJ databases">
        <authorList>
            <person name="Li Y."/>
            <person name="Wang J."/>
        </authorList>
    </citation>
    <scope>NUCLEOTIDE SEQUENCE [LARGE SCALE GENOMIC DNA]</scope>
    <source>
        <strain evidence="4 5">DSM 14668</strain>
    </source>
</reference>
<keyword evidence="1" id="KW-0479">Metal-binding</keyword>
<dbReference type="Pfam" id="PF04434">
    <property type="entry name" value="SWIM"/>
    <property type="match status" value="1"/>
</dbReference>
<dbReference type="EMBL" id="SSMQ01000028">
    <property type="protein sequence ID" value="TKD03476.1"/>
    <property type="molecule type" value="Genomic_DNA"/>
</dbReference>
<dbReference type="PROSITE" id="PS50966">
    <property type="entry name" value="ZF_SWIM"/>
    <property type="match status" value="1"/>
</dbReference>
<feature type="region of interest" description="Disordered" evidence="2">
    <location>
        <begin position="573"/>
        <end position="596"/>
    </location>
</feature>
<evidence type="ECO:0000256" key="1">
    <source>
        <dbReference type="PROSITE-ProRule" id="PRU00325"/>
    </source>
</evidence>
<evidence type="ECO:0000256" key="2">
    <source>
        <dbReference type="SAM" id="MobiDB-lite"/>
    </source>
</evidence>
<evidence type="ECO:0000313" key="5">
    <source>
        <dbReference type="Proteomes" id="UP000309215"/>
    </source>
</evidence>
<dbReference type="AlphaFoldDB" id="A0A4U1J7W8"/>
<comment type="caution">
    <text evidence="4">The sequence shown here is derived from an EMBL/GenBank/DDBJ whole genome shotgun (WGS) entry which is preliminary data.</text>
</comment>
<gene>
    <name evidence="4" type="ORF">E8A74_25040</name>
</gene>
<dbReference type="OrthoDB" id="7821105at2"/>
<evidence type="ECO:0000259" key="3">
    <source>
        <dbReference type="PROSITE" id="PS50966"/>
    </source>
</evidence>
<dbReference type="RefSeq" id="WP_136931596.1">
    <property type="nucleotide sequence ID" value="NZ_SSMQ01000028.1"/>
</dbReference>
<accession>A0A4U1J7W8</accession>
<name>A0A4U1J7W8_9BACT</name>
<dbReference type="InterPro" id="IPR007527">
    <property type="entry name" value="Znf_SWIM"/>
</dbReference>
<protein>
    <submittedName>
        <fullName evidence="4">SWIM zinc finger family protein</fullName>
    </submittedName>
</protein>
<dbReference type="Proteomes" id="UP000309215">
    <property type="component" value="Unassembled WGS sequence"/>
</dbReference>
<organism evidence="4 5">
    <name type="scientific">Polyangium fumosum</name>
    <dbReference type="NCBI Taxonomy" id="889272"/>
    <lineage>
        <taxon>Bacteria</taxon>
        <taxon>Pseudomonadati</taxon>
        <taxon>Myxococcota</taxon>
        <taxon>Polyangia</taxon>
        <taxon>Polyangiales</taxon>
        <taxon>Polyangiaceae</taxon>
        <taxon>Polyangium</taxon>
    </lineage>
</organism>
<feature type="domain" description="SWIM-type" evidence="3">
    <location>
        <begin position="531"/>
        <end position="568"/>
    </location>
</feature>
<keyword evidence="1" id="KW-0862">Zinc</keyword>
<keyword evidence="1" id="KW-0863">Zinc-finger</keyword>
<keyword evidence="5" id="KW-1185">Reference proteome</keyword>
<evidence type="ECO:0000313" key="4">
    <source>
        <dbReference type="EMBL" id="TKD03476.1"/>
    </source>
</evidence>
<sequence length="702" mass="78035">MNVDLRYLGKSGVLGAAQSLLVRFSPNLARPKTFFDAELKDAIRFREAMSALHDVVVGDLKFRKKDKTAYQAWKKAEEEREAQLKAQLFDQAKRAELARLAKEPIPPNLDRDFRKMHRLYWDARVKWANELARHDPELFRHLVPCDPVVTVAPDVVFFECFSKDESSYGCLSVDRDSFVGAQEAGLGTTNVDYSIALYEHFQTLRSYRKTRLSVDPTGFDVKVEGVADYREEKIDLPPSWLRGFGQIQASTCLPSRRVDLPVEVVYAILAHLKRHREKTGPRSIRFVLTPGKAPKIILDPWGIEIPSRGPVYDGGLEIGGSSAGGKLGPYRSAPAGREITEEVKIWGRRRLFALARVLPLTDRVEVRLLGSGLPSIWIAHMGDMRLVLALSGWTTNDWTSGSGLDLLAGATEPDARTMLQADRFLQNEQRATLPAIAAATGASEESLVPALHLLAKRGQLIFDHADQVYRYRQVMPAVLSEAFLGPEHPELVEGRAMARSNAVTIDRDELLSDGRRAVVGKAKGTACEAIFDEDLAIKKAKCSCSYFYKSGLRAGPCRHLLALKMVLSSRALPQAPKPEPAPEAPKASKWSSGESFPIPRQILDDIRKVANRKNTTVSRVLEEAWDVAMPRIQAERSWTTALALADVTLARSLATRVPADAVEERLALPPDVLAEVKRVADRFRAERASVLCLAWLLGRKSL</sequence>
<proteinExistence type="predicted"/>